<reference evidence="1 2" key="1">
    <citation type="submission" date="2020-04" db="EMBL/GenBank/DDBJ databases">
        <title>Arthrobacter sp. nov.</title>
        <authorList>
            <person name="Liu S."/>
        </authorList>
    </citation>
    <scope>NUCLEOTIDE SEQUENCE [LARGE SCALE GENOMIC DNA]</scope>
    <source>
        <strain evidence="1 2">E918</strain>
    </source>
</reference>
<keyword evidence="2" id="KW-1185">Reference proteome</keyword>
<protein>
    <submittedName>
        <fullName evidence="1">DUF488 family protein</fullName>
    </submittedName>
</protein>
<organism evidence="1 2">
    <name type="scientific">Arthrobacter mobilis</name>
    <dbReference type="NCBI Taxonomy" id="2724944"/>
    <lineage>
        <taxon>Bacteria</taxon>
        <taxon>Bacillati</taxon>
        <taxon>Actinomycetota</taxon>
        <taxon>Actinomycetes</taxon>
        <taxon>Micrococcales</taxon>
        <taxon>Micrococcaceae</taxon>
        <taxon>Arthrobacter</taxon>
    </lineage>
</organism>
<evidence type="ECO:0000313" key="1">
    <source>
        <dbReference type="EMBL" id="NKX56167.1"/>
    </source>
</evidence>
<dbReference type="InterPro" id="IPR052552">
    <property type="entry name" value="YeaO-like"/>
</dbReference>
<evidence type="ECO:0000313" key="2">
    <source>
        <dbReference type="Proteomes" id="UP000544090"/>
    </source>
</evidence>
<dbReference type="PANTHER" id="PTHR36849:SF1">
    <property type="entry name" value="CYTOPLASMIC PROTEIN"/>
    <property type="match status" value="1"/>
</dbReference>
<sequence length="115" mass="13384">MRIKRIYDQAGDGYRVLVDRLWPRGIRKEDAGIDLWLKAAGPSDGLRREFGHDPEKFEDFAAAYRRELEGSEAVEQLVQLARRERKLCLLFGAKDEEHNQAVVLRQVILERLGHR</sequence>
<proteinExistence type="predicted"/>
<dbReference type="PANTHER" id="PTHR36849">
    <property type="entry name" value="CYTOPLASMIC PROTEIN-RELATED"/>
    <property type="match status" value="1"/>
</dbReference>
<dbReference type="Pfam" id="PF22752">
    <property type="entry name" value="DUF488-N3i"/>
    <property type="match status" value="1"/>
</dbReference>
<comment type="caution">
    <text evidence="1">The sequence shown here is derived from an EMBL/GenBank/DDBJ whole genome shotgun (WGS) entry which is preliminary data.</text>
</comment>
<dbReference type="Proteomes" id="UP000544090">
    <property type="component" value="Unassembled WGS sequence"/>
</dbReference>
<accession>A0A7X6K574</accession>
<name>A0A7X6K574_9MICC</name>
<dbReference type="AlphaFoldDB" id="A0A7X6K574"/>
<dbReference type="EMBL" id="JAAZSQ010000020">
    <property type="protein sequence ID" value="NKX56167.1"/>
    <property type="molecule type" value="Genomic_DNA"/>
</dbReference>
<gene>
    <name evidence="1" type="ORF">HGG74_16835</name>
</gene>